<evidence type="ECO:0000256" key="6">
    <source>
        <dbReference type="ARBA" id="ARBA00023134"/>
    </source>
</evidence>
<dbReference type="PhylomeDB" id="T1JL36"/>
<dbReference type="PROSITE" id="PS51419">
    <property type="entry name" value="RAB"/>
    <property type="match status" value="1"/>
</dbReference>
<dbReference type="SMART" id="SM00173">
    <property type="entry name" value="RAS"/>
    <property type="match status" value="1"/>
</dbReference>
<proteinExistence type="inferred from homology"/>
<dbReference type="PANTHER" id="PTHR47977">
    <property type="entry name" value="RAS-RELATED PROTEIN RAB"/>
    <property type="match status" value="1"/>
</dbReference>
<evidence type="ECO:0000256" key="1">
    <source>
        <dbReference type="ARBA" id="ARBA00004230"/>
    </source>
</evidence>
<comment type="similarity">
    <text evidence="2">Belongs to the small GTPase superfamily. Rab family.</text>
</comment>
<dbReference type="SMART" id="SM00174">
    <property type="entry name" value="RHO"/>
    <property type="match status" value="1"/>
</dbReference>
<organism evidence="8 9">
    <name type="scientific">Strigamia maritima</name>
    <name type="common">European centipede</name>
    <name type="synonym">Geophilus maritimus</name>
    <dbReference type="NCBI Taxonomy" id="126957"/>
    <lineage>
        <taxon>Eukaryota</taxon>
        <taxon>Metazoa</taxon>
        <taxon>Ecdysozoa</taxon>
        <taxon>Arthropoda</taxon>
        <taxon>Myriapoda</taxon>
        <taxon>Chilopoda</taxon>
        <taxon>Pleurostigmophora</taxon>
        <taxon>Geophilomorpha</taxon>
        <taxon>Linotaeniidae</taxon>
        <taxon>Strigamia</taxon>
    </lineage>
</organism>
<dbReference type="InterPro" id="IPR001806">
    <property type="entry name" value="Small_GTPase"/>
</dbReference>
<keyword evidence="6" id="KW-0342">GTP-binding</keyword>
<evidence type="ECO:0000313" key="9">
    <source>
        <dbReference type="Proteomes" id="UP000014500"/>
    </source>
</evidence>
<dbReference type="EMBL" id="JH432197">
    <property type="status" value="NOT_ANNOTATED_CDS"/>
    <property type="molecule type" value="Genomic_DNA"/>
</dbReference>
<keyword evidence="9" id="KW-1185">Reference proteome</keyword>
<dbReference type="AlphaFoldDB" id="T1JL36"/>
<dbReference type="GO" id="GO:0031514">
    <property type="term" value="C:motile cilium"/>
    <property type="evidence" value="ECO:0007669"/>
    <property type="project" value="UniProtKB-SubCell"/>
</dbReference>
<evidence type="ECO:0000256" key="4">
    <source>
        <dbReference type="ARBA" id="ARBA00022846"/>
    </source>
</evidence>
<dbReference type="PROSITE" id="PS51421">
    <property type="entry name" value="RAS"/>
    <property type="match status" value="1"/>
</dbReference>
<evidence type="ECO:0000256" key="7">
    <source>
        <dbReference type="ARBA" id="ARBA00023273"/>
    </source>
</evidence>
<accession>T1JL36</accession>
<dbReference type="PRINTS" id="PR00449">
    <property type="entry name" value="RASTRNSFRMNG"/>
</dbReference>
<dbReference type="FunFam" id="3.40.50.300:FF:001684">
    <property type="entry name" value="Intraflagellar transport 27 homolog (Chlamydomonas)"/>
    <property type="match status" value="1"/>
</dbReference>
<dbReference type="HOGENOM" id="CLU_041217_10_6_1"/>
<dbReference type="PROSITE" id="PS51420">
    <property type="entry name" value="RHO"/>
    <property type="match status" value="1"/>
</dbReference>
<sequence length="186" mass="21107">MAGEIKVAMETGDSTVGKTALLQMFTSDGVNFPKNYTMTCGVELCVKSVNIPETDDSVELYLYDSGGKDSFTESLKQYWSKPCLLCLVYDVTNENSLQNVKKWYDMVKTLCEEEHLPAVLIGNKIDLKERRQVSPKAAQEIAKSLEVVYLECSVKENKNVPDPFFYLANEWHKMYLEKTTGFKTIT</sequence>
<keyword evidence="7" id="KW-0966">Cell projection</keyword>
<dbReference type="EnsemblMetazoa" id="SMAR014566-RA">
    <property type="protein sequence ID" value="SMAR014566-PA"/>
    <property type="gene ID" value="SMAR014566"/>
</dbReference>
<dbReference type="SUPFAM" id="SSF52540">
    <property type="entry name" value="P-loop containing nucleoside triphosphate hydrolases"/>
    <property type="match status" value="1"/>
</dbReference>
<keyword evidence="3" id="KW-0547">Nucleotide-binding</keyword>
<dbReference type="InterPro" id="IPR027417">
    <property type="entry name" value="P-loop_NTPase"/>
</dbReference>
<dbReference type="GO" id="GO:0030990">
    <property type="term" value="C:intraciliary transport particle"/>
    <property type="evidence" value="ECO:0007669"/>
    <property type="project" value="UniProtKB-ARBA"/>
</dbReference>
<evidence type="ECO:0000256" key="3">
    <source>
        <dbReference type="ARBA" id="ARBA00022741"/>
    </source>
</evidence>
<dbReference type="Proteomes" id="UP000014500">
    <property type="component" value="Unassembled WGS sequence"/>
</dbReference>
<dbReference type="SMART" id="SM00175">
    <property type="entry name" value="RAB"/>
    <property type="match status" value="1"/>
</dbReference>
<dbReference type="NCBIfam" id="TIGR00231">
    <property type="entry name" value="small_GTP"/>
    <property type="match status" value="1"/>
</dbReference>
<dbReference type="InterPro" id="IPR050227">
    <property type="entry name" value="Rab"/>
</dbReference>
<dbReference type="STRING" id="126957.T1JL36"/>
<comment type="subcellular location">
    <subcellularLocation>
        <location evidence="1">Cell projection</location>
        <location evidence="1">Cilium</location>
        <location evidence="1">Flagellum</location>
    </subcellularLocation>
</comment>
<dbReference type="OMA" id="KMWGQPS"/>
<keyword evidence="5" id="KW-0969">Cilium</keyword>
<dbReference type="Gene3D" id="3.40.50.300">
    <property type="entry name" value="P-loop containing nucleotide triphosphate hydrolases"/>
    <property type="match status" value="1"/>
</dbReference>
<evidence type="ECO:0000256" key="2">
    <source>
        <dbReference type="ARBA" id="ARBA00006270"/>
    </source>
</evidence>
<protein>
    <submittedName>
        <fullName evidence="8">Uncharacterized protein</fullName>
    </submittedName>
</protein>
<evidence type="ECO:0000313" key="8">
    <source>
        <dbReference type="EnsemblMetazoa" id="SMAR014566-PA"/>
    </source>
</evidence>
<reference evidence="9" key="1">
    <citation type="submission" date="2011-05" db="EMBL/GenBank/DDBJ databases">
        <authorList>
            <person name="Richards S.R."/>
            <person name="Qu J."/>
            <person name="Jiang H."/>
            <person name="Jhangiani S.N."/>
            <person name="Agravi P."/>
            <person name="Goodspeed R."/>
            <person name="Gross S."/>
            <person name="Mandapat C."/>
            <person name="Jackson L."/>
            <person name="Mathew T."/>
            <person name="Pu L."/>
            <person name="Thornton R."/>
            <person name="Saada N."/>
            <person name="Wilczek-Boney K.B."/>
            <person name="Lee S."/>
            <person name="Kovar C."/>
            <person name="Wu Y."/>
            <person name="Scherer S.E."/>
            <person name="Worley K.C."/>
            <person name="Muzny D.M."/>
            <person name="Gibbs R."/>
        </authorList>
    </citation>
    <scope>NUCLEOTIDE SEQUENCE</scope>
    <source>
        <strain evidence="9">Brora</strain>
    </source>
</reference>
<dbReference type="InterPro" id="IPR005225">
    <property type="entry name" value="Small_GTP-bd"/>
</dbReference>
<evidence type="ECO:0000256" key="5">
    <source>
        <dbReference type="ARBA" id="ARBA00023069"/>
    </source>
</evidence>
<dbReference type="GO" id="GO:0003924">
    <property type="term" value="F:GTPase activity"/>
    <property type="evidence" value="ECO:0007669"/>
    <property type="project" value="InterPro"/>
</dbReference>
<dbReference type="GO" id="GO:0005525">
    <property type="term" value="F:GTP binding"/>
    <property type="evidence" value="ECO:0007669"/>
    <property type="project" value="UniProtKB-KW"/>
</dbReference>
<dbReference type="Pfam" id="PF00071">
    <property type="entry name" value="Ras"/>
    <property type="match status" value="1"/>
</dbReference>
<reference evidence="8" key="2">
    <citation type="submission" date="2015-02" db="UniProtKB">
        <authorList>
            <consortium name="EnsemblMetazoa"/>
        </authorList>
    </citation>
    <scope>IDENTIFICATION</scope>
</reference>
<keyword evidence="4" id="KW-0282">Flagellum</keyword>
<dbReference type="eggNOG" id="KOG0079">
    <property type="taxonomic scope" value="Eukaryota"/>
</dbReference>
<name>T1JL36_STRMM</name>